<dbReference type="PANTHER" id="PTHR34583:SF2">
    <property type="entry name" value="ANTIPORTER SUBUNIT MNHC2-RELATED"/>
    <property type="match status" value="1"/>
</dbReference>
<keyword evidence="5 7" id="KW-1133">Transmembrane helix</keyword>
<dbReference type="Pfam" id="PF00420">
    <property type="entry name" value="Oxidored_q2"/>
    <property type="match status" value="1"/>
</dbReference>
<evidence type="ECO:0000256" key="5">
    <source>
        <dbReference type="ARBA" id="ARBA00022989"/>
    </source>
</evidence>
<dbReference type="PANTHER" id="PTHR34583">
    <property type="entry name" value="ANTIPORTER SUBUNIT MNHC2-RELATED"/>
    <property type="match status" value="1"/>
</dbReference>
<dbReference type="InterPro" id="IPR050601">
    <property type="entry name" value="CPA3_antiporter_subunitC"/>
</dbReference>
<feature type="transmembrane region" description="Helical" evidence="7">
    <location>
        <begin position="6"/>
        <end position="24"/>
    </location>
</feature>
<reference evidence="8 9" key="1">
    <citation type="submission" date="2018-06" db="EMBL/GenBank/DDBJ databases">
        <title>Genome sequencing of Oceanotoga sp. sy52.</title>
        <authorList>
            <person name="Mori K."/>
        </authorList>
    </citation>
    <scope>NUCLEOTIDE SEQUENCE [LARGE SCALE GENOMIC DNA]</scope>
    <source>
        <strain evidence="9">sy52</strain>
    </source>
</reference>
<keyword evidence="3" id="KW-1003">Cell membrane</keyword>
<dbReference type="Gene3D" id="1.10.287.3510">
    <property type="match status" value="1"/>
</dbReference>
<dbReference type="GO" id="GO:0005886">
    <property type="term" value="C:plasma membrane"/>
    <property type="evidence" value="ECO:0007669"/>
    <property type="project" value="UniProtKB-SubCell"/>
</dbReference>
<dbReference type="FunCoup" id="A0A7G1GBB6">
    <property type="interactions" value="17"/>
</dbReference>
<gene>
    <name evidence="8" type="ORF">OSSY52_11000</name>
</gene>
<evidence type="ECO:0000313" key="8">
    <source>
        <dbReference type="EMBL" id="BBE30959.1"/>
    </source>
</evidence>
<dbReference type="InterPro" id="IPR039428">
    <property type="entry name" value="NUOK/Mnh_C1-like"/>
</dbReference>
<feature type="transmembrane region" description="Helical" evidence="7">
    <location>
        <begin position="31"/>
        <end position="49"/>
    </location>
</feature>
<sequence>MIQYIFIILILIGIYGLLTQKNIIKLIVSLNVLEVGINLFIVSTGYISGGKAPIITSEVNKGFVDPLPQALVLTSIVIGVGVTALGLSFARKIYEEHGTLELDEIGGEDNE</sequence>
<keyword evidence="6 7" id="KW-0472">Membrane</keyword>
<comment type="subcellular location">
    <subcellularLocation>
        <location evidence="1">Cell membrane</location>
        <topology evidence="1">Multi-pass membrane protein</topology>
    </subcellularLocation>
</comment>
<proteinExistence type="inferred from homology"/>
<organism evidence="8 9">
    <name type="scientific">Tepiditoga spiralis</name>
    <dbReference type="NCBI Taxonomy" id="2108365"/>
    <lineage>
        <taxon>Bacteria</taxon>
        <taxon>Thermotogati</taxon>
        <taxon>Thermotogota</taxon>
        <taxon>Thermotogae</taxon>
        <taxon>Petrotogales</taxon>
        <taxon>Petrotogaceae</taxon>
        <taxon>Tepiditoga</taxon>
    </lineage>
</organism>
<keyword evidence="4 7" id="KW-0812">Transmembrane</keyword>
<evidence type="ECO:0000256" key="6">
    <source>
        <dbReference type="ARBA" id="ARBA00023136"/>
    </source>
</evidence>
<dbReference type="AlphaFoldDB" id="A0A7G1GBB6"/>
<dbReference type="Proteomes" id="UP000516361">
    <property type="component" value="Chromosome"/>
</dbReference>
<name>A0A7G1GBB6_9BACT</name>
<dbReference type="InParanoid" id="A0A7G1GBB6"/>
<comment type="similarity">
    <text evidence="2">Belongs to the CPA3 antiporters (TC 2.A.63) subunit C family.</text>
</comment>
<evidence type="ECO:0000256" key="4">
    <source>
        <dbReference type="ARBA" id="ARBA00022692"/>
    </source>
</evidence>
<evidence type="ECO:0000256" key="3">
    <source>
        <dbReference type="ARBA" id="ARBA00022475"/>
    </source>
</evidence>
<evidence type="ECO:0000256" key="1">
    <source>
        <dbReference type="ARBA" id="ARBA00004651"/>
    </source>
</evidence>
<evidence type="ECO:0000256" key="2">
    <source>
        <dbReference type="ARBA" id="ARBA00010388"/>
    </source>
</evidence>
<evidence type="ECO:0000313" key="9">
    <source>
        <dbReference type="Proteomes" id="UP000516361"/>
    </source>
</evidence>
<keyword evidence="9" id="KW-1185">Reference proteome</keyword>
<protein>
    <submittedName>
        <fullName evidence="8">Cation:proton antiporter</fullName>
    </submittedName>
</protein>
<dbReference type="NCBIfam" id="NF005623">
    <property type="entry name" value="PRK07375.2-2"/>
    <property type="match status" value="1"/>
</dbReference>
<accession>A0A7G1GBB6</accession>
<feature type="transmembrane region" description="Helical" evidence="7">
    <location>
        <begin position="69"/>
        <end position="90"/>
    </location>
</feature>
<evidence type="ECO:0000256" key="7">
    <source>
        <dbReference type="SAM" id="Phobius"/>
    </source>
</evidence>
<dbReference type="EMBL" id="AP018712">
    <property type="protein sequence ID" value="BBE30959.1"/>
    <property type="molecule type" value="Genomic_DNA"/>
</dbReference>
<dbReference type="RefSeq" id="WP_190616020.1">
    <property type="nucleotide sequence ID" value="NZ_AP018712.1"/>
</dbReference>
<dbReference type="KEGG" id="ocy:OSSY52_11000"/>